<keyword evidence="5 6" id="KW-0472">Membrane</keyword>
<feature type="domain" description="ABC3 transporter permease C-terminal" evidence="7">
    <location>
        <begin position="63"/>
        <end position="179"/>
    </location>
</feature>
<dbReference type="InterPro" id="IPR052536">
    <property type="entry name" value="ABC-4_Integral_Memb_Prot"/>
</dbReference>
<evidence type="ECO:0000256" key="3">
    <source>
        <dbReference type="ARBA" id="ARBA00022692"/>
    </source>
</evidence>
<evidence type="ECO:0000259" key="7">
    <source>
        <dbReference type="Pfam" id="PF02687"/>
    </source>
</evidence>
<feature type="transmembrane region" description="Helical" evidence="6">
    <location>
        <begin position="642"/>
        <end position="668"/>
    </location>
</feature>
<evidence type="ECO:0000256" key="1">
    <source>
        <dbReference type="ARBA" id="ARBA00004651"/>
    </source>
</evidence>
<proteinExistence type="inferred from homology"/>
<dbReference type="AlphaFoldDB" id="A0A369B480"/>
<comment type="subcellular location">
    <subcellularLocation>
        <location evidence="1 6">Cell membrane</location>
        <topology evidence="1 6">Multi-pass membrane protein</topology>
    </subcellularLocation>
</comment>
<dbReference type="InterPro" id="IPR027022">
    <property type="entry name" value="ABC_permease_BceB-typ"/>
</dbReference>
<reference evidence="8 9" key="1">
    <citation type="submission" date="2018-07" db="EMBL/GenBank/DDBJ databases">
        <title>Genomic Encyclopedia of Type Strains, Phase IV (KMG-IV): sequencing the most valuable type-strain genomes for metagenomic binning, comparative biology and taxonomic classification.</title>
        <authorList>
            <person name="Goeker M."/>
        </authorList>
    </citation>
    <scope>NUCLEOTIDE SEQUENCE [LARGE SCALE GENOMIC DNA]</scope>
    <source>
        <strain evidence="8 9">DSM 27016</strain>
    </source>
</reference>
<keyword evidence="3 6" id="KW-0812">Transmembrane</keyword>
<keyword evidence="4 6" id="KW-1133">Transmembrane helix</keyword>
<dbReference type="EMBL" id="QPJT01000012">
    <property type="protein sequence ID" value="RCX16115.1"/>
    <property type="molecule type" value="Genomic_DNA"/>
</dbReference>
<dbReference type="GO" id="GO:0005886">
    <property type="term" value="C:plasma membrane"/>
    <property type="evidence" value="ECO:0007669"/>
    <property type="project" value="UniProtKB-SubCell"/>
</dbReference>
<dbReference type="PANTHER" id="PTHR46795">
    <property type="entry name" value="ABC TRANSPORTER PERMEASE-RELATED-RELATED"/>
    <property type="match status" value="1"/>
</dbReference>
<feature type="transmembrane region" description="Helical" evidence="6">
    <location>
        <begin position="554"/>
        <end position="579"/>
    </location>
</feature>
<gene>
    <name evidence="8" type="ORF">DFR58_11297</name>
</gene>
<accession>A0A369B480</accession>
<evidence type="ECO:0000313" key="8">
    <source>
        <dbReference type="EMBL" id="RCX16115.1"/>
    </source>
</evidence>
<dbReference type="PANTHER" id="PTHR46795:SF3">
    <property type="entry name" value="ABC TRANSPORTER PERMEASE"/>
    <property type="match status" value="1"/>
</dbReference>
<evidence type="ECO:0000256" key="5">
    <source>
        <dbReference type="ARBA" id="ARBA00023136"/>
    </source>
</evidence>
<dbReference type="GO" id="GO:0055085">
    <property type="term" value="P:transmembrane transport"/>
    <property type="evidence" value="ECO:0007669"/>
    <property type="project" value="UniProtKB-UniRule"/>
</dbReference>
<dbReference type="Proteomes" id="UP000253034">
    <property type="component" value="Unassembled WGS sequence"/>
</dbReference>
<feature type="transmembrane region" description="Helical" evidence="6">
    <location>
        <begin position="21"/>
        <end position="43"/>
    </location>
</feature>
<evidence type="ECO:0000313" key="9">
    <source>
        <dbReference type="Proteomes" id="UP000253034"/>
    </source>
</evidence>
<dbReference type="PIRSF" id="PIRSF018968">
    <property type="entry name" value="ABC_permease_BceB"/>
    <property type="match status" value="1"/>
</dbReference>
<feature type="transmembrane region" description="Helical" evidence="6">
    <location>
        <begin position="153"/>
        <end position="176"/>
    </location>
</feature>
<dbReference type="Pfam" id="PF02687">
    <property type="entry name" value="FtsX"/>
    <property type="match status" value="1"/>
</dbReference>
<evidence type="ECO:0000256" key="4">
    <source>
        <dbReference type="ARBA" id="ARBA00022989"/>
    </source>
</evidence>
<feature type="transmembrane region" description="Helical" evidence="6">
    <location>
        <begin position="613"/>
        <end position="636"/>
    </location>
</feature>
<keyword evidence="6" id="KW-0813">Transport</keyword>
<dbReference type="InterPro" id="IPR003838">
    <property type="entry name" value="ABC3_permease_C"/>
</dbReference>
<name>A0A369B480_9FIRM</name>
<sequence>MVKGLFRKLARANLVRNKGMYIPYVIATVIMSSMYFIIINIVFSKSISNMSFGPTMQAMLTFGLVVMSLFTIAYMLYINSFLIKRRKQEFGLYAVLGLEKRHVGKIILWESAMLNTASMALGFLFGVVFGKLAFVLLLKIVKTAPNSKYVLSPSAFVVTAVIFAGIFVLTTIYNLNQVRLAKPVELLSGKRKGEKKVRGVVPLTIIGLILLCTAYTVSITAKIPASALLLFWPAVILVIIATWMLFTAGSVFLLRALKRNKGYYYKPGNFIAVSGLMHRLKQNASGLYNICILSTMVLVTVSGCCALYFGQEEILSVQNPNDLVISINYNKNYAKFPNADKARETIDALAREHGVAIESMYTYKSLSDNLIIKNGEFIFKNKNGDISVGTEDYNDNYFYVYITTQEEYNAVTGEKEDLGSHELLLLTDDDIGSHSQLTIQGTTYAVKEIISGTKFTAGKNSVSKTRLFIVASDDAAALELRAVINPSAGSSSNDRGKCFSFTTVINLKGDNSDCAAYSVALSKQLYSAATDGLDTGMGYSYRNIFTNRQQSNGMFGGLLFLGAFFTILFLTNTILIIYFKQISEGFDDRDRFVIMQKVGMSDDEVKSTINKQILIIFFLPLATALLHVAAAGNMIIRLLEAFALFNGGLTIVCISATSVVFALAYIFVYRFTAKAYYRIVRW</sequence>
<keyword evidence="9" id="KW-1185">Reference proteome</keyword>
<comment type="similarity">
    <text evidence="6">Belongs to the ABC-4 integral membrane protein family.</text>
</comment>
<feature type="transmembrane region" description="Helical" evidence="6">
    <location>
        <begin position="120"/>
        <end position="141"/>
    </location>
</feature>
<feature type="transmembrane region" description="Helical" evidence="6">
    <location>
        <begin position="287"/>
        <end position="309"/>
    </location>
</feature>
<dbReference type="RefSeq" id="WP_170138138.1">
    <property type="nucleotide sequence ID" value="NZ_QPJT01000012.1"/>
</dbReference>
<feature type="transmembrane region" description="Helical" evidence="6">
    <location>
        <begin position="55"/>
        <end position="77"/>
    </location>
</feature>
<evidence type="ECO:0000256" key="6">
    <source>
        <dbReference type="PIRNR" id="PIRNR018968"/>
    </source>
</evidence>
<protein>
    <submittedName>
        <fullName evidence="8">Putative ABC transport system permease protein</fullName>
    </submittedName>
</protein>
<keyword evidence="2 6" id="KW-1003">Cell membrane</keyword>
<feature type="transmembrane region" description="Helical" evidence="6">
    <location>
        <begin position="229"/>
        <end position="254"/>
    </location>
</feature>
<organism evidence="8 9">
    <name type="scientific">Anaerobacterium chartisolvens</name>
    <dbReference type="NCBI Taxonomy" id="1297424"/>
    <lineage>
        <taxon>Bacteria</taxon>
        <taxon>Bacillati</taxon>
        <taxon>Bacillota</taxon>
        <taxon>Clostridia</taxon>
        <taxon>Eubacteriales</taxon>
        <taxon>Oscillospiraceae</taxon>
        <taxon>Anaerobacterium</taxon>
    </lineage>
</organism>
<feature type="transmembrane region" description="Helical" evidence="6">
    <location>
        <begin position="197"/>
        <end position="217"/>
    </location>
</feature>
<comment type="caution">
    <text evidence="8">The sequence shown here is derived from an EMBL/GenBank/DDBJ whole genome shotgun (WGS) entry which is preliminary data.</text>
</comment>
<evidence type="ECO:0000256" key="2">
    <source>
        <dbReference type="ARBA" id="ARBA00022475"/>
    </source>
</evidence>